<dbReference type="EMBL" id="RCZM01000006">
    <property type="protein sequence ID" value="TPG13836.1"/>
    <property type="molecule type" value="Genomic_DNA"/>
</dbReference>
<evidence type="ECO:0000256" key="2">
    <source>
        <dbReference type="SAM" id="Phobius"/>
    </source>
</evidence>
<proteinExistence type="predicted"/>
<comment type="caution">
    <text evidence="3">The sequence shown here is derived from an EMBL/GenBank/DDBJ whole genome shotgun (WGS) entry which is preliminary data.</text>
</comment>
<keyword evidence="2" id="KW-1133">Transmembrane helix</keyword>
<evidence type="ECO:0000313" key="3">
    <source>
        <dbReference type="EMBL" id="TPG13836.1"/>
    </source>
</evidence>
<organism evidence="3 4">
    <name type="scientific">Pedococcus bigeumensis</name>
    <dbReference type="NCBI Taxonomy" id="433644"/>
    <lineage>
        <taxon>Bacteria</taxon>
        <taxon>Bacillati</taxon>
        <taxon>Actinomycetota</taxon>
        <taxon>Actinomycetes</taxon>
        <taxon>Micrococcales</taxon>
        <taxon>Intrasporangiaceae</taxon>
        <taxon>Pedococcus</taxon>
    </lineage>
</organism>
<reference evidence="3 4" key="1">
    <citation type="journal article" date="2019" name="Environ. Microbiol.">
        <title>Species interactions and distinct microbial communities in high Arctic permafrost affected cryosols are associated with the CH4 and CO2 gas fluxes.</title>
        <authorList>
            <person name="Altshuler I."/>
            <person name="Hamel J."/>
            <person name="Turney S."/>
            <person name="Magnuson E."/>
            <person name="Levesque R."/>
            <person name="Greer C."/>
            <person name="Whyte L.G."/>
        </authorList>
    </citation>
    <scope>NUCLEOTIDE SEQUENCE [LARGE SCALE GENOMIC DNA]</scope>
    <source>
        <strain evidence="3 4">S9.3A</strain>
    </source>
</reference>
<gene>
    <name evidence="3" type="ORF">EAH86_16490</name>
</gene>
<evidence type="ECO:0000256" key="1">
    <source>
        <dbReference type="SAM" id="MobiDB-lite"/>
    </source>
</evidence>
<feature type="transmembrane region" description="Helical" evidence="2">
    <location>
        <begin position="172"/>
        <end position="195"/>
    </location>
</feature>
<dbReference type="Proteomes" id="UP000317722">
    <property type="component" value="Unassembled WGS sequence"/>
</dbReference>
<feature type="compositionally biased region" description="Basic and acidic residues" evidence="1">
    <location>
        <begin position="240"/>
        <end position="262"/>
    </location>
</feature>
<evidence type="ECO:0000313" key="4">
    <source>
        <dbReference type="Proteomes" id="UP000317722"/>
    </source>
</evidence>
<accession>A0A502CPV7</accession>
<keyword evidence="2" id="KW-0812">Transmembrane</keyword>
<keyword evidence="2" id="KW-0472">Membrane</keyword>
<sequence length="306" mass="31852">MFFAELPLVLLRRWYLVVLGVLLSGVLAGVTFQSVAPTYQARAEILLLPPSTSVPKGGNPYLVLGGLEAIGGVLSTALGDQATTAELKAQGAAGDFRVGLDQTSPAPLLEVVTESTTAADSLSTLQLVVDRIPPTMEAIQRAADVSPGSFITTTPITTTQKPEVLRKSQLRVVVVVTVIGLALTLLLTAAIDGLLVRRRVRRRGPGTGAERETPTSSPTETDGPVPSSAAGSTSGALPRHSSDTRAGDRPHSDRSDSDRSDSGRSASEGSAHEGSARDGSARDGSTGNGRRENASDEDVEVLPARR</sequence>
<dbReference type="OrthoDB" id="3695950at2"/>
<dbReference type="RefSeq" id="WP_140742761.1">
    <property type="nucleotide sequence ID" value="NZ_RCZM01000006.1"/>
</dbReference>
<evidence type="ECO:0008006" key="5">
    <source>
        <dbReference type="Google" id="ProtNLM"/>
    </source>
</evidence>
<feature type="region of interest" description="Disordered" evidence="1">
    <location>
        <begin position="204"/>
        <end position="306"/>
    </location>
</feature>
<keyword evidence="4" id="KW-1185">Reference proteome</keyword>
<protein>
    <recommendedName>
        <fullName evidence="5">Capsular polysaccharide biosynthesis protein</fullName>
    </recommendedName>
</protein>
<dbReference type="AlphaFoldDB" id="A0A502CPV7"/>
<name>A0A502CPV7_9MICO</name>
<feature type="compositionally biased region" description="Basic and acidic residues" evidence="1">
    <location>
        <begin position="270"/>
        <end position="281"/>
    </location>
</feature>